<feature type="transmembrane region" description="Helical" evidence="4">
    <location>
        <begin position="94"/>
        <end position="112"/>
    </location>
</feature>
<evidence type="ECO:0000256" key="4">
    <source>
        <dbReference type="SAM" id="Phobius"/>
    </source>
</evidence>
<comment type="subcellular location">
    <subcellularLocation>
        <location evidence="1">Nucleus</location>
    </subcellularLocation>
</comment>
<dbReference type="Gramene" id="Os03t0638300-01">
    <property type="protein sequence ID" value="Os03t0638300-01"/>
    <property type="gene ID" value="Os03g0638300"/>
</dbReference>
<keyword evidence="4" id="KW-0472">Membrane</keyword>
<reference evidence="6 7" key="1">
    <citation type="journal article" date="2005" name="Nature">
        <title>The map-based sequence of the rice genome.</title>
        <authorList>
            <consortium name="International rice genome sequencing project (IRGSP)"/>
            <person name="Matsumoto T."/>
            <person name="Wu J."/>
            <person name="Kanamori H."/>
            <person name="Katayose Y."/>
            <person name="Fujisawa M."/>
            <person name="Namiki N."/>
            <person name="Mizuno H."/>
            <person name="Yamamoto K."/>
            <person name="Antonio B.A."/>
            <person name="Baba T."/>
            <person name="Sakata K."/>
            <person name="Nagamura Y."/>
            <person name="Aoki H."/>
            <person name="Arikawa K."/>
            <person name="Arita K."/>
            <person name="Bito T."/>
            <person name="Chiden Y."/>
            <person name="Fujitsuka N."/>
            <person name="Fukunaka R."/>
            <person name="Hamada M."/>
            <person name="Harada C."/>
            <person name="Hayashi A."/>
            <person name="Hijishita S."/>
            <person name="Honda M."/>
            <person name="Hosokawa S."/>
            <person name="Ichikawa Y."/>
            <person name="Idonuma A."/>
            <person name="Iijima M."/>
            <person name="Ikeda M."/>
            <person name="Ikeno M."/>
            <person name="Ito K."/>
            <person name="Ito S."/>
            <person name="Ito T."/>
            <person name="Ito Y."/>
            <person name="Ito Y."/>
            <person name="Iwabuchi A."/>
            <person name="Kamiya K."/>
            <person name="Karasawa W."/>
            <person name="Kurita K."/>
            <person name="Katagiri S."/>
            <person name="Kikuta A."/>
            <person name="Kobayashi H."/>
            <person name="Kobayashi N."/>
            <person name="Machita K."/>
            <person name="Maehara T."/>
            <person name="Masukawa M."/>
            <person name="Mizubayashi T."/>
            <person name="Mukai Y."/>
            <person name="Nagasaki H."/>
            <person name="Nagata Y."/>
            <person name="Naito S."/>
            <person name="Nakashima M."/>
            <person name="Nakama Y."/>
            <person name="Nakamichi Y."/>
            <person name="Nakamura M."/>
            <person name="Meguro A."/>
            <person name="Negishi M."/>
            <person name="Ohta I."/>
            <person name="Ohta T."/>
            <person name="Okamoto M."/>
            <person name="Ono N."/>
            <person name="Saji S."/>
            <person name="Sakaguchi M."/>
            <person name="Sakai K."/>
            <person name="Shibata M."/>
            <person name="Shimokawa T."/>
            <person name="Song J."/>
            <person name="Takazaki Y."/>
            <person name="Terasawa K."/>
            <person name="Tsugane M."/>
            <person name="Tsuji K."/>
            <person name="Ueda S."/>
            <person name="Waki K."/>
            <person name="Yamagata H."/>
            <person name="Yamamoto M."/>
            <person name="Yamamoto S."/>
            <person name="Yamane H."/>
            <person name="Yoshiki S."/>
            <person name="Yoshihara R."/>
            <person name="Yukawa K."/>
            <person name="Zhong H."/>
            <person name="Yano M."/>
            <person name="Yuan Q."/>
            <person name="Ouyang S."/>
            <person name="Liu J."/>
            <person name="Jones K.M."/>
            <person name="Gansberger K."/>
            <person name="Moffat K."/>
            <person name="Hill J."/>
            <person name="Bera J."/>
            <person name="Fadrosh D."/>
            <person name="Jin S."/>
            <person name="Johri S."/>
            <person name="Kim M."/>
            <person name="Overton L."/>
            <person name="Reardon M."/>
            <person name="Tsitrin T."/>
            <person name="Vuong H."/>
            <person name="Weaver B."/>
            <person name="Ciecko A."/>
            <person name="Tallon L."/>
            <person name="Jackson J."/>
            <person name="Pai G."/>
            <person name="Aken S.V."/>
            <person name="Utterback T."/>
            <person name="Reidmuller S."/>
            <person name="Feldblyum T."/>
            <person name="Hsiao J."/>
            <person name="Zismann V."/>
            <person name="Iobst S."/>
            <person name="de Vazeille A.R."/>
            <person name="Buell C.R."/>
            <person name="Ying K."/>
            <person name="Li Y."/>
            <person name="Lu T."/>
            <person name="Huang Y."/>
            <person name="Zhao Q."/>
            <person name="Feng Q."/>
            <person name="Zhang L."/>
            <person name="Zhu J."/>
            <person name="Weng Q."/>
            <person name="Mu J."/>
            <person name="Lu Y."/>
            <person name="Fan D."/>
            <person name="Liu Y."/>
            <person name="Guan J."/>
            <person name="Zhang Y."/>
            <person name="Yu S."/>
            <person name="Liu X."/>
            <person name="Zhang Y."/>
            <person name="Hong G."/>
            <person name="Han B."/>
            <person name="Choisne N."/>
            <person name="Demange N."/>
            <person name="Orjeda G."/>
            <person name="Samain S."/>
            <person name="Cattolico L."/>
            <person name="Pelletier E."/>
            <person name="Couloux A."/>
            <person name="Segurens B."/>
            <person name="Wincker P."/>
            <person name="D'Hont A."/>
            <person name="Scarpelli C."/>
            <person name="Weissenbach J."/>
            <person name="Salanoubat M."/>
            <person name="Quetier F."/>
            <person name="Yu Y."/>
            <person name="Kim H.R."/>
            <person name="Rambo T."/>
            <person name="Currie J."/>
            <person name="Collura K."/>
            <person name="Luo M."/>
            <person name="Yang T."/>
            <person name="Ammiraju J.S.S."/>
            <person name="Engler F."/>
            <person name="Soderlund C."/>
            <person name="Wing R.A."/>
            <person name="Palmer L.E."/>
            <person name="de la Bastide M."/>
            <person name="Spiegel L."/>
            <person name="Nascimento L."/>
            <person name="Zutavern T."/>
            <person name="O'Shaughnessy A."/>
            <person name="Dike S."/>
            <person name="Dedhia N."/>
            <person name="Preston R."/>
            <person name="Balija V."/>
            <person name="McCombie W.R."/>
            <person name="Chow T."/>
            <person name="Chen H."/>
            <person name="Chung M."/>
            <person name="Chen C."/>
            <person name="Shaw J."/>
            <person name="Wu H."/>
            <person name="Hsiao K."/>
            <person name="Chao Y."/>
            <person name="Chu M."/>
            <person name="Cheng C."/>
            <person name="Hour A."/>
            <person name="Lee P."/>
            <person name="Lin S."/>
            <person name="Lin Y."/>
            <person name="Liou J."/>
            <person name="Liu S."/>
            <person name="Hsing Y."/>
            <person name="Raghuvanshi S."/>
            <person name="Mohanty A."/>
            <person name="Bharti A.K."/>
            <person name="Gaur A."/>
            <person name="Gupta V."/>
            <person name="Kumar D."/>
            <person name="Ravi V."/>
            <person name="Vij S."/>
            <person name="Kapur A."/>
            <person name="Khurana P."/>
            <person name="Khurana P."/>
            <person name="Khurana J.P."/>
            <person name="Tyagi A.K."/>
            <person name="Gaikwad K."/>
            <person name="Singh A."/>
            <person name="Dalal V."/>
            <person name="Srivastava S."/>
            <person name="Dixit A."/>
            <person name="Pal A.K."/>
            <person name="Ghazi I.A."/>
            <person name="Yadav M."/>
            <person name="Pandit A."/>
            <person name="Bhargava A."/>
            <person name="Sureshbabu K."/>
            <person name="Batra K."/>
            <person name="Sharma T.R."/>
            <person name="Mohapatra T."/>
            <person name="Singh N.K."/>
            <person name="Messing J."/>
            <person name="Nelson A.B."/>
            <person name="Fuks G."/>
            <person name="Kavchok S."/>
            <person name="Keizer G."/>
            <person name="Linton E."/>
            <person name="Llaca V."/>
            <person name="Song R."/>
            <person name="Tanyolac B."/>
            <person name="Young S."/>
            <person name="Ho-Il K."/>
            <person name="Hahn J.H."/>
            <person name="Sangsakoo G."/>
            <person name="Vanavichit A."/>
            <person name="de Mattos Luiz.A.T."/>
            <person name="Zimmer P.D."/>
            <person name="Malone G."/>
            <person name="Dellagostin O."/>
            <person name="de Oliveira A.C."/>
            <person name="Bevan M."/>
            <person name="Bancroft I."/>
            <person name="Minx P."/>
            <person name="Cordum H."/>
            <person name="Wilson R."/>
            <person name="Cheng Z."/>
            <person name="Jin W."/>
            <person name="Jiang J."/>
            <person name="Leong S.A."/>
            <person name="Iwama H."/>
            <person name="Gojobori T."/>
            <person name="Itoh T."/>
            <person name="Niimura Y."/>
            <person name="Fujii Y."/>
            <person name="Habara T."/>
            <person name="Sakai H."/>
            <person name="Sato Y."/>
            <person name="Wilson G."/>
            <person name="Kumar K."/>
            <person name="McCouch S."/>
            <person name="Juretic N."/>
            <person name="Hoen D."/>
            <person name="Wright S."/>
            <person name="Bruskiewich R."/>
            <person name="Bureau T."/>
            <person name="Miyao A."/>
            <person name="Hirochika H."/>
            <person name="Nishikawa T."/>
            <person name="Kadowaki K."/>
            <person name="Sugiura M."/>
            <person name="Burr B."/>
            <person name="Sasaki T."/>
        </authorList>
    </citation>
    <scope>NUCLEOTIDE SEQUENCE [LARGE SCALE GENOMIC DNA]</scope>
    <source>
        <strain evidence="7">cv. Nipponbare</strain>
    </source>
</reference>
<dbReference type="EMBL" id="AP008209">
    <property type="protein sequence ID" value="BAH92282.1"/>
    <property type="molecule type" value="Genomic_DNA"/>
</dbReference>
<keyword evidence="3" id="KW-0539">Nucleus</keyword>
<name>A0A0N7KHP7_ORYSJ</name>
<evidence type="ECO:0000256" key="3">
    <source>
        <dbReference type="ARBA" id="ARBA00023242"/>
    </source>
</evidence>
<gene>
    <name evidence="6" type="ordered locus">Os03g0638300</name>
</gene>
<dbReference type="InterPro" id="IPR005172">
    <property type="entry name" value="CRC"/>
</dbReference>
<dbReference type="PANTHER" id="PTHR46159">
    <property type="entry name" value="PROTEIN TESMIN/TSO1-LIKE CXC 2"/>
    <property type="match status" value="1"/>
</dbReference>
<sequence>NHVEFCRQKCQNDNVDSCKRCSCKKSKCLKLYCECFASKVYCSESCSCRGCFNDHSHEETVLSTRNRIESRNPLAFAPKVIRTCGPGLEFGVRAHSFCFSFLSLLLITFFFMA</sequence>
<evidence type="ECO:0000256" key="2">
    <source>
        <dbReference type="ARBA" id="ARBA00007267"/>
    </source>
</evidence>
<dbReference type="Pfam" id="PF03638">
    <property type="entry name" value="TCR"/>
    <property type="match status" value="1"/>
</dbReference>
<feature type="domain" description="CRC" evidence="5">
    <location>
        <begin position="17"/>
        <end position="113"/>
    </location>
</feature>
<dbReference type="InterPro" id="IPR044522">
    <property type="entry name" value="TSO1-like"/>
</dbReference>
<dbReference type="GO" id="GO:0003700">
    <property type="term" value="F:DNA-binding transcription factor activity"/>
    <property type="evidence" value="ECO:0007669"/>
    <property type="project" value="InterPro"/>
</dbReference>
<dbReference type="GO" id="GO:0005634">
    <property type="term" value="C:nucleus"/>
    <property type="evidence" value="ECO:0007669"/>
    <property type="project" value="UniProtKB-SubCell"/>
</dbReference>
<dbReference type="SMART" id="SM01114">
    <property type="entry name" value="CXC"/>
    <property type="match status" value="1"/>
</dbReference>
<protein>
    <submittedName>
        <fullName evidence="6">Os03g0638300 protein</fullName>
    </submittedName>
</protein>
<comment type="similarity">
    <text evidence="2">Belongs to the lin-54 family.</text>
</comment>
<evidence type="ECO:0000256" key="1">
    <source>
        <dbReference type="ARBA" id="ARBA00004123"/>
    </source>
</evidence>
<dbReference type="Proteomes" id="UP000000763">
    <property type="component" value="Chromosome 3"/>
</dbReference>
<keyword evidence="4" id="KW-1133">Transmembrane helix</keyword>
<dbReference type="PANTHER" id="PTHR46159:SF11">
    <property type="entry name" value="PROTEIN TESMIN_TSO1-LIKE CXC 2"/>
    <property type="match status" value="1"/>
</dbReference>
<dbReference type="PROSITE" id="PS51634">
    <property type="entry name" value="CRC"/>
    <property type="match status" value="1"/>
</dbReference>
<organism evidence="6 7">
    <name type="scientific">Oryza sativa subsp. japonica</name>
    <name type="common">Rice</name>
    <dbReference type="NCBI Taxonomy" id="39947"/>
    <lineage>
        <taxon>Eukaryota</taxon>
        <taxon>Viridiplantae</taxon>
        <taxon>Streptophyta</taxon>
        <taxon>Embryophyta</taxon>
        <taxon>Tracheophyta</taxon>
        <taxon>Spermatophyta</taxon>
        <taxon>Magnoliopsida</taxon>
        <taxon>Liliopsida</taxon>
        <taxon>Poales</taxon>
        <taxon>Poaceae</taxon>
        <taxon>BOP clade</taxon>
        <taxon>Oryzoideae</taxon>
        <taxon>Oryzeae</taxon>
        <taxon>Oryzinae</taxon>
        <taxon>Oryza</taxon>
        <taxon>Oryza sativa</taxon>
    </lineage>
</organism>
<dbReference type="InterPro" id="IPR033467">
    <property type="entry name" value="Tesmin/TSO1-like_CXC"/>
</dbReference>
<keyword evidence="4" id="KW-0812">Transmembrane</keyword>
<evidence type="ECO:0000259" key="5">
    <source>
        <dbReference type="PROSITE" id="PS51634"/>
    </source>
</evidence>
<reference evidence="7" key="2">
    <citation type="journal article" date="2008" name="Nucleic Acids Res.">
        <title>The rice annotation project database (RAP-DB): 2008 update.</title>
        <authorList>
            <consortium name="The rice annotation project (RAP)"/>
        </authorList>
    </citation>
    <scope>GENOME REANNOTATION</scope>
    <source>
        <strain evidence="7">cv. Nipponbare</strain>
    </source>
</reference>
<accession>A0A0N7KHP7</accession>
<dbReference type="SMR" id="A0A0N7KHP7"/>
<feature type="non-terminal residue" evidence="6">
    <location>
        <position position="1"/>
    </location>
</feature>
<evidence type="ECO:0000313" key="6">
    <source>
        <dbReference type="EMBL" id="BAH92282.1"/>
    </source>
</evidence>
<dbReference type="KEGG" id="dosa:Os03g0638300"/>
<proteinExistence type="inferred from homology"/>
<dbReference type="AlphaFoldDB" id="A0A0N7KHP7"/>
<evidence type="ECO:0000313" key="7">
    <source>
        <dbReference type="Proteomes" id="UP000000763"/>
    </source>
</evidence>